<feature type="transmembrane region" description="Helical" evidence="8">
    <location>
        <begin position="320"/>
        <end position="339"/>
    </location>
</feature>
<feature type="transmembrane region" description="Helical" evidence="8">
    <location>
        <begin position="192"/>
        <end position="223"/>
    </location>
</feature>
<keyword evidence="7 8" id="KW-0472">Membrane</keyword>
<dbReference type="RefSeq" id="WP_200463189.1">
    <property type="nucleotide sequence ID" value="NZ_JAENRR010000002.1"/>
</dbReference>
<keyword evidence="2" id="KW-1003">Cell membrane</keyword>
<comment type="subcellular location">
    <subcellularLocation>
        <location evidence="1">Cell membrane</location>
        <topology evidence="1">Multi-pass membrane protein</topology>
    </subcellularLocation>
</comment>
<feature type="domain" description="Glycosyltransferase RgtA/B/C/D-like" evidence="9">
    <location>
        <begin position="95"/>
        <end position="244"/>
    </location>
</feature>
<gene>
    <name evidence="10" type="ORF">JIV24_01305</name>
</gene>
<comment type="caution">
    <text evidence="10">The sequence shown here is derived from an EMBL/GenBank/DDBJ whole genome shotgun (WGS) entry which is preliminary data.</text>
</comment>
<feature type="transmembrane region" description="Helical" evidence="8">
    <location>
        <begin position="290"/>
        <end position="308"/>
    </location>
</feature>
<keyword evidence="6 8" id="KW-1133">Transmembrane helix</keyword>
<evidence type="ECO:0000256" key="3">
    <source>
        <dbReference type="ARBA" id="ARBA00022676"/>
    </source>
</evidence>
<dbReference type="PANTHER" id="PTHR33908:SF11">
    <property type="entry name" value="MEMBRANE PROTEIN"/>
    <property type="match status" value="1"/>
</dbReference>
<evidence type="ECO:0000259" key="9">
    <source>
        <dbReference type="Pfam" id="PF13231"/>
    </source>
</evidence>
<evidence type="ECO:0000256" key="6">
    <source>
        <dbReference type="ARBA" id="ARBA00022989"/>
    </source>
</evidence>
<dbReference type="EMBL" id="JAENRR010000002">
    <property type="protein sequence ID" value="MBK3515957.1"/>
    <property type="molecule type" value="Genomic_DNA"/>
</dbReference>
<keyword evidence="11" id="KW-1185">Reference proteome</keyword>
<feature type="transmembrane region" description="Helical" evidence="8">
    <location>
        <begin position="235"/>
        <end position="251"/>
    </location>
</feature>
<dbReference type="Proteomes" id="UP000605676">
    <property type="component" value="Unassembled WGS sequence"/>
</dbReference>
<evidence type="ECO:0000313" key="11">
    <source>
        <dbReference type="Proteomes" id="UP000605676"/>
    </source>
</evidence>
<evidence type="ECO:0000256" key="8">
    <source>
        <dbReference type="SAM" id="Phobius"/>
    </source>
</evidence>
<feature type="transmembrane region" description="Helical" evidence="8">
    <location>
        <begin position="141"/>
        <end position="160"/>
    </location>
</feature>
<dbReference type="InterPro" id="IPR050297">
    <property type="entry name" value="LipidA_mod_glycosyltrf_83"/>
</dbReference>
<dbReference type="InterPro" id="IPR038731">
    <property type="entry name" value="RgtA/B/C-like"/>
</dbReference>
<evidence type="ECO:0000256" key="5">
    <source>
        <dbReference type="ARBA" id="ARBA00022692"/>
    </source>
</evidence>
<feature type="transmembrane region" description="Helical" evidence="8">
    <location>
        <begin position="114"/>
        <end position="135"/>
    </location>
</feature>
<keyword evidence="4" id="KW-0808">Transferase</keyword>
<evidence type="ECO:0000256" key="2">
    <source>
        <dbReference type="ARBA" id="ARBA00022475"/>
    </source>
</evidence>
<sequence length="513" mass="59050">MNNNFPMVRQIEKANPIIVFILFFVISIGFLHYLSFNKMPTRIHAWAQSDHYALALGFIDNNFDFFHPQTFALSLQFPAHEELNEAKGITAVDFPILHYIVAVSMNVLGTTKPWVFRIVSLLISFLGLLTLYRILYKIKGLWIALFVVSFIIFQPIYSYYQNGFHVSAAAFNIQVIGIALFFKYWHYRTNKYFYWGVVFLTLAALLRFTQVITLLAVFSSLSWASYRKRQFEKRLIPVTIGLLIIGAYFIYNKILTFKYGSVFQGSPLPAESFSALLIHLFRIGKGYLRGFLPFTHLFGLIVVIVLANRQKAKGGGDWESWLFFSVIGTVMFTLLMSWHLSAHDYYSLDTWLPPLTIGLLYCVYTIDFSKYNKTVVMLLVSLFIVGTFSVALEHQVRKYSDKQEVSGVDLVIKDFSNSSEFLDNVVSHDAKVLIISGAGWNSPMMGWRRPAYRVAWKFNEQIEEELKKDYDFIVTHNAYFEGVLNSYPEFNEKVNLLTSNGLVSIWGFDGIVK</sequence>
<keyword evidence="5 8" id="KW-0812">Transmembrane</keyword>
<feature type="transmembrane region" description="Helical" evidence="8">
    <location>
        <begin position="14"/>
        <end position="34"/>
    </location>
</feature>
<accession>A0ABS1HE59</accession>
<organism evidence="10 11">
    <name type="scientific">Carboxylicivirga marina</name>
    <dbReference type="NCBI Taxonomy" id="2800988"/>
    <lineage>
        <taxon>Bacteria</taxon>
        <taxon>Pseudomonadati</taxon>
        <taxon>Bacteroidota</taxon>
        <taxon>Bacteroidia</taxon>
        <taxon>Marinilabiliales</taxon>
        <taxon>Marinilabiliaceae</taxon>
        <taxon>Carboxylicivirga</taxon>
    </lineage>
</organism>
<dbReference type="Pfam" id="PF13231">
    <property type="entry name" value="PMT_2"/>
    <property type="match status" value="1"/>
</dbReference>
<reference evidence="10 11" key="1">
    <citation type="submission" date="2021-01" db="EMBL/GenBank/DDBJ databases">
        <title>Carboxyliciviraga sp.nov., isolated from coastal sediments.</title>
        <authorList>
            <person name="Lu D."/>
            <person name="Zhang T."/>
        </authorList>
    </citation>
    <scope>NUCLEOTIDE SEQUENCE [LARGE SCALE GENOMIC DNA]</scope>
    <source>
        <strain evidence="10 11">N1Y132</strain>
    </source>
</reference>
<proteinExistence type="predicted"/>
<evidence type="ECO:0000256" key="4">
    <source>
        <dbReference type="ARBA" id="ARBA00022679"/>
    </source>
</evidence>
<dbReference type="PANTHER" id="PTHR33908">
    <property type="entry name" value="MANNOSYLTRANSFERASE YKCB-RELATED"/>
    <property type="match status" value="1"/>
</dbReference>
<protein>
    <submittedName>
        <fullName evidence="10">Glycosyltransferase family 39 protein</fullName>
    </submittedName>
</protein>
<feature type="transmembrane region" description="Helical" evidence="8">
    <location>
        <begin position="167"/>
        <end position="186"/>
    </location>
</feature>
<evidence type="ECO:0000313" key="10">
    <source>
        <dbReference type="EMBL" id="MBK3515957.1"/>
    </source>
</evidence>
<evidence type="ECO:0000256" key="1">
    <source>
        <dbReference type="ARBA" id="ARBA00004651"/>
    </source>
</evidence>
<name>A0ABS1HE59_9BACT</name>
<evidence type="ECO:0000256" key="7">
    <source>
        <dbReference type="ARBA" id="ARBA00023136"/>
    </source>
</evidence>
<keyword evidence="3" id="KW-0328">Glycosyltransferase</keyword>
<feature type="transmembrane region" description="Helical" evidence="8">
    <location>
        <begin position="375"/>
        <end position="392"/>
    </location>
</feature>